<dbReference type="EMBL" id="BSXT01000424">
    <property type="protein sequence ID" value="GMF27025.1"/>
    <property type="molecule type" value="Genomic_DNA"/>
</dbReference>
<dbReference type="InterPro" id="IPR048324">
    <property type="entry name" value="ZSWIM1-3_RNaseH-like"/>
</dbReference>
<dbReference type="InterPro" id="IPR052579">
    <property type="entry name" value="Zinc_finger_SWIM"/>
</dbReference>
<protein>
    <submittedName>
        <fullName evidence="3">Unnamed protein product</fullName>
    </submittedName>
</protein>
<feature type="compositionally biased region" description="Polar residues" evidence="1">
    <location>
        <begin position="333"/>
        <end position="343"/>
    </location>
</feature>
<feature type="region of interest" description="Disordered" evidence="1">
    <location>
        <begin position="295"/>
        <end position="381"/>
    </location>
</feature>
<proteinExistence type="predicted"/>
<gene>
    <name evidence="3" type="ORF">Pfra01_000526600</name>
</gene>
<evidence type="ECO:0000259" key="2">
    <source>
        <dbReference type="Pfam" id="PF21056"/>
    </source>
</evidence>
<feature type="compositionally biased region" description="Basic and acidic residues" evidence="1">
    <location>
        <begin position="295"/>
        <end position="330"/>
    </location>
</feature>
<reference evidence="3" key="1">
    <citation type="submission" date="2023-04" db="EMBL/GenBank/DDBJ databases">
        <title>Phytophthora fragariaefolia NBRC 109709.</title>
        <authorList>
            <person name="Ichikawa N."/>
            <person name="Sato H."/>
            <person name="Tonouchi N."/>
        </authorList>
    </citation>
    <scope>NUCLEOTIDE SEQUENCE</scope>
    <source>
        <strain evidence="3">NBRC 109709</strain>
    </source>
</reference>
<accession>A0A9W6U1P9</accession>
<dbReference type="Pfam" id="PF21056">
    <property type="entry name" value="ZSWIM1-3_RNaseH-like"/>
    <property type="match status" value="1"/>
</dbReference>
<dbReference type="AlphaFoldDB" id="A0A9W6U1P9"/>
<feature type="domain" description="ZSWIM1/3 RNaseH-like" evidence="2">
    <location>
        <begin position="76"/>
        <end position="130"/>
    </location>
</feature>
<evidence type="ECO:0000256" key="1">
    <source>
        <dbReference type="SAM" id="MobiDB-lite"/>
    </source>
</evidence>
<dbReference type="OrthoDB" id="127122at2759"/>
<name>A0A9W6U1P9_9STRA</name>
<dbReference type="Proteomes" id="UP001165121">
    <property type="component" value="Unassembled WGS sequence"/>
</dbReference>
<feature type="compositionally biased region" description="Acidic residues" evidence="1">
    <location>
        <begin position="364"/>
        <end position="373"/>
    </location>
</feature>
<evidence type="ECO:0000313" key="3">
    <source>
        <dbReference type="EMBL" id="GMF27025.1"/>
    </source>
</evidence>
<sequence>MLILCVGSGSRERRFSSISGITLILNRAWWMFTTFSRSSSGRKKLGRPLQSACLKHCIGYEKYGVAHVDIERVNNEHALLTDEKTETFLHAIRQFKRCNPRWTEIQCVVGDKDFTEIGVFKAELPHASVLLCQFHAVEYIQERISKADYGLSVIQRNRLKPVVSLIVKATTEAEYDECFRFMRQELGVPDTKGDGNGTSEDTTVPLLELSWQKIKTIVDQNVDIDESVTSLIWWAKVKQKSFTTELARVGQVFDSVHHTNVELTRLAQIVSRYAFNIVKEQFDITSNPDTYYNVRDEGNEYGHRGGFELGDKQVQREERSDRTETREVPLHTDTGTNTGSHKSASIAGVGGPSTRSEPEPDVVVLDDSDEDDVPATVRSERPNPAPIHPWSICRKVLSREWVTKSLALLHGCRSKYFDYKKVVLKDEEIVLKYELGRDTLYPKLTGDYIRAMDIWHKLWATFRWLESTVAWVHTINVHAADPNLIFADAADVNKSDVCSCIQYVNLRDEEELSLLRIAMKRELEDVRVSAAIDVIRCEADARPDSIPTCTFTPQLLAMDSDEDIIAWLKNNRTVKVAKNNILGAVLFDCNHWCALCISL</sequence>
<organism evidence="3 4">
    <name type="scientific">Phytophthora fragariaefolia</name>
    <dbReference type="NCBI Taxonomy" id="1490495"/>
    <lineage>
        <taxon>Eukaryota</taxon>
        <taxon>Sar</taxon>
        <taxon>Stramenopiles</taxon>
        <taxon>Oomycota</taxon>
        <taxon>Peronosporomycetes</taxon>
        <taxon>Peronosporales</taxon>
        <taxon>Peronosporaceae</taxon>
        <taxon>Phytophthora</taxon>
    </lineage>
</organism>
<evidence type="ECO:0000313" key="4">
    <source>
        <dbReference type="Proteomes" id="UP001165121"/>
    </source>
</evidence>
<dbReference type="PANTHER" id="PTHR31569">
    <property type="entry name" value="SWIM-TYPE DOMAIN-CONTAINING PROTEIN"/>
    <property type="match status" value="1"/>
</dbReference>
<comment type="caution">
    <text evidence="3">The sequence shown here is derived from an EMBL/GenBank/DDBJ whole genome shotgun (WGS) entry which is preliminary data.</text>
</comment>
<dbReference type="PANTHER" id="PTHR31569:SF4">
    <property type="entry name" value="SWIM-TYPE DOMAIN-CONTAINING PROTEIN"/>
    <property type="match status" value="1"/>
</dbReference>
<keyword evidence="4" id="KW-1185">Reference proteome</keyword>